<dbReference type="Pfam" id="PF11951">
    <property type="entry name" value="Fungal_trans_2"/>
    <property type="match status" value="1"/>
</dbReference>
<dbReference type="STRING" id="1448320.A0A319CVC6"/>
<keyword evidence="2" id="KW-0862">Zinc</keyword>
<accession>A0A319CVC6</accession>
<keyword evidence="9" id="KW-1185">Reference proteome</keyword>
<dbReference type="VEuPathDB" id="FungiDB:BO71DRAFT_365186"/>
<feature type="domain" description="Zn(2)-C6 fungal-type" evidence="7">
    <location>
        <begin position="37"/>
        <end position="65"/>
    </location>
</feature>
<dbReference type="GO" id="GO:0003677">
    <property type="term" value="F:DNA binding"/>
    <property type="evidence" value="ECO:0007669"/>
    <property type="project" value="UniProtKB-KW"/>
</dbReference>
<keyword evidence="5" id="KW-0804">Transcription</keyword>
<dbReference type="PANTHER" id="PTHR36206">
    <property type="entry name" value="ASPERCRYPTIN BIOSYNTHESIS CLUSTER-SPECIFIC TRANSCRIPTION REGULATOR ATNN-RELATED"/>
    <property type="match status" value="1"/>
</dbReference>
<evidence type="ECO:0000256" key="4">
    <source>
        <dbReference type="ARBA" id="ARBA00023125"/>
    </source>
</evidence>
<sequence>MCASIPSIPSVSLAESSRLNRSGRERKKQWAPKVKTGCITCRIRRVKCDEAKPSCLKCSSTGRKCDGYSPAPLEQPPDVLQMPSPWELFSGDEIEAQNFHFFCTVTTPDLAGFFDTGFWTGRLLQVAHQYPALRHATIALGSIHRDYVTDPTPVTVARSEDGQNLGFALQQSNAAIQALRELLAGPALTSLDRLVVLSICILFTCASSMQGHQWQAFMHINSGLKLLHHWNLGSGDRSPPAEDRDMAMVMLLITLTQLDTQARPYILSRLGSIQWADSPVVIISPVRPPFQSLLEAYIALEVHSNSVMQLTQSDKDPQTSPDAPARKQRLIADLQQWDDDLADYLARTPLQAADQPALNLLRIRRTFTRIPLSLDPSKGELAHDDLLPEYTAMLHLADQILAAQKQDRPAHPTYRLAPTVIEPLFLVAARCREPTLRHQALSLLQRYPRREGICEGMGAARIVERSIEIEEGCLSSAEGCCSVSGRWVCANHRVSRMQFFIVTERQLRIVMRTVGDVVDGREGSDLLVSWW</sequence>
<dbReference type="PROSITE" id="PS50048">
    <property type="entry name" value="ZN2_CY6_FUNGAL_2"/>
    <property type="match status" value="1"/>
</dbReference>
<evidence type="ECO:0000256" key="1">
    <source>
        <dbReference type="ARBA" id="ARBA00022723"/>
    </source>
</evidence>
<dbReference type="SMART" id="SM00066">
    <property type="entry name" value="GAL4"/>
    <property type="match status" value="1"/>
</dbReference>
<organism evidence="8 9">
    <name type="scientific">Aspergillus ellipticus CBS 707.79</name>
    <dbReference type="NCBI Taxonomy" id="1448320"/>
    <lineage>
        <taxon>Eukaryota</taxon>
        <taxon>Fungi</taxon>
        <taxon>Dikarya</taxon>
        <taxon>Ascomycota</taxon>
        <taxon>Pezizomycotina</taxon>
        <taxon>Eurotiomycetes</taxon>
        <taxon>Eurotiomycetidae</taxon>
        <taxon>Eurotiales</taxon>
        <taxon>Aspergillaceae</taxon>
        <taxon>Aspergillus</taxon>
        <taxon>Aspergillus subgen. Circumdati</taxon>
    </lineage>
</organism>
<dbReference type="InterPro" id="IPR001138">
    <property type="entry name" value="Zn2Cys6_DnaBD"/>
</dbReference>
<evidence type="ECO:0000259" key="7">
    <source>
        <dbReference type="PROSITE" id="PS50048"/>
    </source>
</evidence>
<dbReference type="InterPro" id="IPR052360">
    <property type="entry name" value="Transcr_Regulatory_Proteins"/>
</dbReference>
<proteinExistence type="predicted"/>
<name>A0A319CVC6_9EURO</name>
<dbReference type="CDD" id="cd00067">
    <property type="entry name" value="GAL4"/>
    <property type="match status" value="1"/>
</dbReference>
<keyword evidence="3" id="KW-0805">Transcription regulation</keyword>
<dbReference type="GO" id="GO:0000981">
    <property type="term" value="F:DNA-binding transcription factor activity, RNA polymerase II-specific"/>
    <property type="evidence" value="ECO:0007669"/>
    <property type="project" value="InterPro"/>
</dbReference>
<evidence type="ECO:0000313" key="8">
    <source>
        <dbReference type="EMBL" id="PYH88549.1"/>
    </source>
</evidence>
<dbReference type="PROSITE" id="PS00463">
    <property type="entry name" value="ZN2_CY6_FUNGAL_1"/>
    <property type="match status" value="1"/>
</dbReference>
<dbReference type="GO" id="GO:0009893">
    <property type="term" value="P:positive regulation of metabolic process"/>
    <property type="evidence" value="ECO:0007669"/>
    <property type="project" value="UniProtKB-ARBA"/>
</dbReference>
<dbReference type="SUPFAM" id="SSF57701">
    <property type="entry name" value="Zn2/Cys6 DNA-binding domain"/>
    <property type="match status" value="1"/>
</dbReference>
<gene>
    <name evidence="8" type="ORF">BO71DRAFT_365186</name>
</gene>
<dbReference type="GO" id="GO:0008270">
    <property type="term" value="F:zinc ion binding"/>
    <property type="evidence" value="ECO:0007669"/>
    <property type="project" value="InterPro"/>
</dbReference>
<evidence type="ECO:0000256" key="6">
    <source>
        <dbReference type="ARBA" id="ARBA00023242"/>
    </source>
</evidence>
<dbReference type="Pfam" id="PF00172">
    <property type="entry name" value="Zn_clus"/>
    <property type="match status" value="1"/>
</dbReference>
<dbReference type="OrthoDB" id="2593732at2759"/>
<keyword evidence="4" id="KW-0238">DNA-binding</keyword>
<evidence type="ECO:0000256" key="5">
    <source>
        <dbReference type="ARBA" id="ARBA00023163"/>
    </source>
</evidence>
<dbReference type="InterPro" id="IPR036864">
    <property type="entry name" value="Zn2-C6_fun-type_DNA-bd_sf"/>
</dbReference>
<keyword evidence="6" id="KW-0539">Nucleus</keyword>
<reference evidence="8 9" key="1">
    <citation type="submission" date="2018-02" db="EMBL/GenBank/DDBJ databases">
        <title>The genomes of Aspergillus section Nigri reveals drivers in fungal speciation.</title>
        <authorList>
            <consortium name="DOE Joint Genome Institute"/>
            <person name="Vesth T.C."/>
            <person name="Nybo J."/>
            <person name="Theobald S."/>
            <person name="Brandl J."/>
            <person name="Frisvad J.C."/>
            <person name="Nielsen K.F."/>
            <person name="Lyhne E.K."/>
            <person name="Kogle M.E."/>
            <person name="Kuo A."/>
            <person name="Riley R."/>
            <person name="Clum A."/>
            <person name="Nolan M."/>
            <person name="Lipzen A."/>
            <person name="Salamov A."/>
            <person name="Henrissat B."/>
            <person name="Wiebenga A."/>
            <person name="De vries R.P."/>
            <person name="Grigoriev I.V."/>
            <person name="Mortensen U.H."/>
            <person name="Andersen M.R."/>
            <person name="Baker S.E."/>
        </authorList>
    </citation>
    <scope>NUCLEOTIDE SEQUENCE [LARGE SCALE GENOMIC DNA]</scope>
    <source>
        <strain evidence="8 9">CBS 707.79</strain>
    </source>
</reference>
<dbReference type="EMBL" id="KZ826083">
    <property type="protein sequence ID" value="PYH88549.1"/>
    <property type="molecule type" value="Genomic_DNA"/>
</dbReference>
<protein>
    <recommendedName>
        <fullName evidence="7">Zn(2)-C6 fungal-type domain-containing protein</fullName>
    </recommendedName>
</protein>
<evidence type="ECO:0000256" key="3">
    <source>
        <dbReference type="ARBA" id="ARBA00023015"/>
    </source>
</evidence>
<dbReference type="PANTHER" id="PTHR36206:SF12">
    <property type="entry name" value="ASPERCRYPTIN BIOSYNTHESIS CLUSTER-SPECIFIC TRANSCRIPTION REGULATOR ATNN-RELATED"/>
    <property type="match status" value="1"/>
</dbReference>
<dbReference type="Gene3D" id="4.10.240.10">
    <property type="entry name" value="Zn(2)-C6 fungal-type DNA-binding domain"/>
    <property type="match status" value="1"/>
</dbReference>
<keyword evidence="1" id="KW-0479">Metal-binding</keyword>
<evidence type="ECO:0000313" key="9">
    <source>
        <dbReference type="Proteomes" id="UP000247810"/>
    </source>
</evidence>
<dbReference type="AlphaFoldDB" id="A0A319CVC6"/>
<evidence type="ECO:0000256" key="2">
    <source>
        <dbReference type="ARBA" id="ARBA00022833"/>
    </source>
</evidence>
<dbReference type="Proteomes" id="UP000247810">
    <property type="component" value="Unassembled WGS sequence"/>
</dbReference>
<dbReference type="InterPro" id="IPR021858">
    <property type="entry name" value="Fun_TF"/>
</dbReference>